<reference evidence="1" key="1">
    <citation type="submission" date="2021-02" db="EMBL/GenBank/DDBJ databases">
        <authorList>
            <person name="Nowell W R."/>
        </authorList>
    </citation>
    <scope>NUCLEOTIDE SEQUENCE</scope>
</reference>
<organism evidence="1 2">
    <name type="scientific">Rotaria sordida</name>
    <dbReference type="NCBI Taxonomy" id="392033"/>
    <lineage>
        <taxon>Eukaryota</taxon>
        <taxon>Metazoa</taxon>
        <taxon>Spiralia</taxon>
        <taxon>Gnathifera</taxon>
        <taxon>Rotifera</taxon>
        <taxon>Eurotatoria</taxon>
        <taxon>Bdelloidea</taxon>
        <taxon>Philodinida</taxon>
        <taxon>Philodinidae</taxon>
        <taxon>Rotaria</taxon>
    </lineage>
</organism>
<evidence type="ECO:0008006" key="3">
    <source>
        <dbReference type="Google" id="ProtNLM"/>
    </source>
</evidence>
<gene>
    <name evidence="1" type="ORF">ZHD862_LOCUS37625</name>
</gene>
<dbReference type="Proteomes" id="UP000663864">
    <property type="component" value="Unassembled WGS sequence"/>
</dbReference>
<sequence length="358" mass="41417">MASIRMKQTCTKCNKGGGIAMCHGCQQSFCTKHFIEHRQELSQQIDDIGQEHDLLRRDLNCDKNTDSLLEHINKWEQESIKTIQTCAHNARAALQQLYNQTKNELKVSCDRLTQELRDCRESDDYTEIDIKNWIEKLKEFRQIIERPSIINIDYDNNITSAIKLIKVTGLQYSQLSFSKEKQSNENNNHTDGQIVRSSSEKFKEIFGSITLSTDGLTAWCSHSRWDGSCVSGIGRYSSKIHHIRFRIENKESGYWFFGIITASQELTPRISETKSTYGWWELGCTIVNGKMNDKNQTKIMNSGDEVTLILNCDNQLIQLHHHRTNTLVGLPIDLEQCPFPWKLVFRLDCEHDCIKILH</sequence>
<dbReference type="Gene3D" id="2.60.120.920">
    <property type="match status" value="1"/>
</dbReference>
<evidence type="ECO:0000313" key="2">
    <source>
        <dbReference type="Proteomes" id="UP000663864"/>
    </source>
</evidence>
<name>A0A815TEL2_9BILA</name>
<proteinExistence type="predicted"/>
<dbReference type="EMBL" id="CAJNOT010007338">
    <property type="protein sequence ID" value="CAF1504884.1"/>
    <property type="molecule type" value="Genomic_DNA"/>
</dbReference>
<protein>
    <recommendedName>
        <fullName evidence="3">B box-type domain-containing protein</fullName>
    </recommendedName>
</protein>
<accession>A0A815TEL2</accession>
<evidence type="ECO:0000313" key="1">
    <source>
        <dbReference type="EMBL" id="CAF1504884.1"/>
    </source>
</evidence>
<dbReference type="InterPro" id="IPR043136">
    <property type="entry name" value="B30.2/SPRY_sf"/>
</dbReference>
<comment type="caution">
    <text evidence="1">The sequence shown here is derived from an EMBL/GenBank/DDBJ whole genome shotgun (WGS) entry which is preliminary data.</text>
</comment>
<dbReference type="AlphaFoldDB" id="A0A815TEL2"/>